<keyword evidence="3" id="KW-1185">Reference proteome</keyword>
<accession>A0A4Z1EN89</accession>
<proteinExistence type="predicted"/>
<name>A0A4Z1EN89_9HELO</name>
<evidence type="ECO:0000313" key="3">
    <source>
        <dbReference type="Proteomes" id="UP000297777"/>
    </source>
</evidence>
<sequence>MGPKIGPMKAALAKTGKAYTRSIGDQRSDMDPPAQVSGVDPKKPARKRKMSCVARLGASADAIIQIMYMKRVEMYTGFLPIVSDIGPAYKQDKNSPANNAPSPNPTRNNPVASDSATSLTPKSSAACVNAALSIDDAKPTINPIDAIIMVQKPRRHSDQLCGFM</sequence>
<evidence type="ECO:0000313" key="2">
    <source>
        <dbReference type="EMBL" id="TGO12659.1"/>
    </source>
</evidence>
<dbReference type="EMBL" id="PQXH01000084">
    <property type="protein sequence ID" value="TGO12659.1"/>
    <property type="molecule type" value="Genomic_DNA"/>
</dbReference>
<dbReference type="AlphaFoldDB" id="A0A4Z1EN89"/>
<comment type="caution">
    <text evidence="2">The sequence shown here is derived from an EMBL/GenBank/DDBJ whole genome shotgun (WGS) entry which is preliminary data.</text>
</comment>
<reference evidence="2 3" key="1">
    <citation type="submission" date="2017-12" db="EMBL/GenBank/DDBJ databases">
        <title>Comparative genomics of Botrytis spp.</title>
        <authorList>
            <person name="Valero-Jimenez C.A."/>
            <person name="Tapia P."/>
            <person name="Veloso J."/>
            <person name="Silva-Moreno E."/>
            <person name="Staats M."/>
            <person name="Valdes J.H."/>
            <person name="Van Kan J.A.L."/>
        </authorList>
    </citation>
    <scope>NUCLEOTIDE SEQUENCE [LARGE SCALE GENOMIC DNA]</scope>
    <source>
        <strain evidence="2 3">Bt9001</strain>
    </source>
</reference>
<feature type="region of interest" description="Disordered" evidence="1">
    <location>
        <begin position="90"/>
        <end position="119"/>
    </location>
</feature>
<feature type="region of interest" description="Disordered" evidence="1">
    <location>
        <begin position="19"/>
        <end position="48"/>
    </location>
</feature>
<evidence type="ECO:0000256" key="1">
    <source>
        <dbReference type="SAM" id="MobiDB-lite"/>
    </source>
</evidence>
<organism evidence="2 3">
    <name type="scientific">Botrytis tulipae</name>
    <dbReference type="NCBI Taxonomy" id="87230"/>
    <lineage>
        <taxon>Eukaryota</taxon>
        <taxon>Fungi</taxon>
        <taxon>Dikarya</taxon>
        <taxon>Ascomycota</taxon>
        <taxon>Pezizomycotina</taxon>
        <taxon>Leotiomycetes</taxon>
        <taxon>Helotiales</taxon>
        <taxon>Sclerotiniaceae</taxon>
        <taxon>Botrytis</taxon>
    </lineage>
</organism>
<protein>
    <submittedName>
        <fullName evidence="2">Uncharacterized protein</fullName>
    </submittedName>
</protein>
<dbReference type="OrthoDB" id="10304427at2759"/>
<feature type="compositionally biased region" description="Low complexity" evidence="1">
    <location>
        <begin position="94"/>
        <end position="110"/>
    </location>
</feature>
<gene>
    <name evidence="2" type="ORF">BTUL_0084g00170</name>
</gene>
<dbReference type="Proteomes" id="UP000297777">
    <property type="component" value="Unassembled WGS sequence"/>
</dbReference>